<gene>
    <name evidence="1" type="ORF">F5878DRAFT_667637</name>
</gene>
<name>A0AA38U4B2_9AGAR</name>
<evidence type="ECO:0000313" key="1">
    <source>
        <dbReference type="EMBL" id="KAJ3831360.1"/>
    </source>
</evidence>
<evidence type="ECO:0000313" key="2">
    <source>
        <dbReference type="Proteomes" id="UP001163846"/>
    </source>
</evidence>
<keyword evidence="2" id="KW-1185">Reference proteome</keyword>
<organism evidence="1 2">
    <name type="scientific">Lentinula raphanica</name>
    <dbReference type="NCBI Taxonomy" id="153919"/>
    <lineage>
        <taxon>Eukaryota</taxon>
        <taxon>Fungi</taxon>
        <taxon>Dikarya</taxon>
        <taxon>Basidiomycota</taxon>
        <taxon>Agaricomycotina</taxon>
        <taxon>Agaricomycetes</taxon>
        <taxon>Agaricomycetidae</taxon>
        <taxon>Agaricales</taxon>
        <taxon>Marasmiineae</taxon>
        <taxon>Omphalotaceae</taxon>
        <taxon>Lentinula</taxon>
    </lineage>
</organism>
<accession>A0AA38U4B2</accession>
<reference evidence="1" key="1">
    <citation type="submission" date="2022-08" db="EMBL/GenBank/DDBJ databases">
        <authorList>
            <consortium name="DOE Joint Genome Institute"/>
            <person name="Min B."/>
            <person name="Riley R."/>
            <person name="Sierra-Patev S."/>
            <person name="Naranjo-Ortiz M."/>
            <person name="Looney B."/>
            <person name="Konkel Z."/>
            <person name="Slot J.C."/>
            <person name="Sakamoto Y."/>
            <person name="Steenwyk J.L."/>
            <person name="Rokas A."/>
            <person name="Carro J."/>
            <person name="Camarero S."/>
            <person name="Ferreira P."/>
            <person name="Molpeceres G."/>
            <person name="Ruiz-Duenas F.J."/>
            <person name="Serrano A."/>
            <person name="Henrissat B."/>
            <person name="Drula E."/>
            <person name="Hughes K.W."/>
            <person name="Mata J.L."/>
            <person name="Ishikawa N.K."/>
            <person name="Vargas-Isla R."/>
            <person name="Ushijima S."/>
            <person name="Smith C.A."/>
            <person name="Ahrendt S."/>
            <person name="Andreopoulos W."/>
            <person name="He G."/>
            <person name="Labutti K."/>
            <person name="Lipzen A."/>
            <person name="Ng V."/>
            <person name="Sandor L."/>
            <person name="Barry K."/>
            <person name="Martinez A.T."/>
            <person name="Xiao Y."/>
            <person name="Gibbons J.G."/>
            <person name="Terashima K."/>
            <person name="Hibbett D.S."/>
            <person name="Grigoriev I.V."/>
        </authorList>
    </citation>
    <scope>NUCLEOTIDE SEQUENCE</scope>
    <source>
        <strain evidence="1">TFB9207</strain>
    </source>
</reference>
<dbReference type="EMBL" id="MU807543">
    <property type="protein sequence ID" value="KAJ3831360.1"/>
    <property type="molecule type" value="Genomic_DNA"/>
</dbReference>
<evidence type="ECO:0008006" key="3">
    <source>
        <dbReference type="Google" id="ProtNLM"/>
    </source>
</evidence>
<dbReference type="Proteomes" id="UP001163846">
    <property type="component" value="Unassembled WGS sequence"/>
</dbReference>
<sequence length="296" mass="33430">MSILPEDSIVSNLCAFSTPQSMNGSAKLELPCLLFFEVTTGNVSFRSCDGVLLRTDQWCLEFVAEGFPLDIRPGPDEVVVLNEDSNTLEMLFTFLYPNRKMPNIGALSFDALVKLLEAADKYAFNAALEIGLSHLQRYAQSWPLRILTLAGMHNNRTLLAALAPHLVNLKPEVIEIVGFSTSLCAKWSRYRKKWLDTMVASKEILNGHDAQCDLWRNRIHAHLITGIDSPVVPIYRLVRGTNTKGQKAVWELYENVMEKIENELIENGDRDRVCCKYKLLKWFDHVADGLGGIQFL</sequence>
<protein>
    <recommendedName>
        <fullName evidence="3">BTB domain-containing protein</fullName>
    </recommendedName>
</protein>
<dbReference type="AlphaFoldDB" id="A0AA38U4B2"/>
<comment type="caution">
    <text evidence="1">The sequence shown here is derived from an EMBL/GenBank/DDBJ whole genome shotgun (WGS) entry which is preliminary data.</text>
</comment>
<proteinExistence type="predicted"/>